<dbReference type="PANTHER" id="PTHR39181">
    <property type="entry name" value="TYROSINE-PROTEIN PHOSPHATASE YWQE"/>
    <property type="match status" value="1"/>
</dbReference>
<reference evidence="6 7" key="1">
    <citation type="journal article" date="2011" name="J. Bacteriol.">
        <title>Genome sequences of the biotechnologically important Bacillus megaterium strains QM B1551 and DSM319.</title>
        <authorList>
            <person name="Eppinger M."/>
            <person name="Bunk B."/>
            <person name="Johns M.A."/>
            <person name="Edirisinghe J.N."/>
            <person name="Kutumbaka K.K."/>
            <person name="Koenig S.S."/>
            <person name="Huot Creasy H."/>
            <person name="Rosovitz M.J."/>
            <person name="Riley D.R."/>
            <person name="Daugherty S."/>
            <person name="Martin M."/>
            <person name="Elbourne L.D."/>
            <person name="Paulsen I."/>
            <person name="Biedendieck R."/>
            <person name="Braun C."/>
            <person name="Grayburn S."/>
            <person name="Dhingra S."/>
            <person name="Lukyanchuk V."/>
            <person name="Ball B."/>
            <person name="Ul-Qamar R."/>
            <person name="Seibel J."/>
            <person name="Bremer E."/>
            <person name="Jahn D."/>
            <person name="Ravel J."/>
            <person name="Vary P.S."/>
        </authorList>
    </citation>
    <scope>NUCLEOTIDE SEQUENCE [LARGE SCALE GENOMIC DNA]</scope>
    <source>
        <strain evidence="7">DSM 319 / IMG 1521</strain>
    </source>
</reference>
<proteinExistence type="inferred from homology"/>
<gene>
    <name evidence="6" type="ordered locus">BMD_1125</name>
</gene>
<name>D5DBK4_PRIM3</name>
<dbReference type="PIRSF" id="PIRSF016557">
    <property type="entry name" value="Caps_synth_CpsB"/>
    <property type="match status" value="1"/>
</dbReference>
<dbReference type="SUPFAM" id="SSF89550">
    <property type="entry name" value="PHP domain-like"/>
    <property type="match status" value="1"/>
</dbReference>
<dbReference type="Proteomes" id="UP000002365">
    <property type="component" value="Chromosome"/>
</dbReference>
<keyword evidence="3 5" id="KW-0904">Protein phosphatase</keyword>
<dbReference type="EMBL" id="CP001982">
    <property type="protein sequence ID" value="ADF37986.1"/>
    <property type="molecule type" value="Genomic_DNA"/>
</dbReference>
<comment type="similarity">
    <text evidence="1 5">Belongs to the metallo-dependent hydrolases superfamily. CpsB/CapC family.</text>
</comment>
<dbReference type="GO" id="GO:0030145">
    <property type="term" value="F:manganese ion binding"/>
    <property type="evidence" value="ECO:0007669"/>
    <property type="project" value="UniProtKB-UniRule"/>
</dbReference>
<protein>
    <recommendedName>
        <fullName evidence="5">Tyrosine-protein phosphatase</fullName>
        <ecNumber evidence="5">3.1.3.48</ecNumber>
    </recommendedName>
</protein>
<dbReference type="EC" id="3.1.3.48" evidence="5"/>
<dbReference type="HOGENOM" id="CLU_085966_1_0_9"/>
<dbReference type="PANTHER" id="PTHR39181:SF1">
    <property type="entry name" value="TYROSINE-PROTEIN PHOSPHATASE YWQE"/>
    <property type="match status" value="1"/>
</dbReference>
<comment type="catalytic activity">
    <reaction evidence="4 5">
        <text>O-phospho-L-tyrosyl-[protein] + H2O = L-tyrosyl-[protein] + phosphate</text>
        <dbReference type="Rhea" id="RHEA:10684"/>
        <dbReference type="Rhea" id="RHEA-COMP:10136"/>
        <dbReference type="Rhea" id="RHEA-COMP:20101"/>
        <dbReference type="ChEBI" id="CHEBI:15377"/>
        <dbReference type="ChEBI" id="CHEBI:43474"/>
        <dbReference type="ChEBI" id="CHEBI:46858"/>
        <dbReference type="ChEBI" id="CHEBI:61978"/>
        <dbReference type="EC" id="3.1.3.48"/>
    </reaction>
</comment>
<dbReference type="AlphaFoldDB" id="D5DBK4"/>
<dbReference type="InterPro" id="IPR016667">
    <property type="entry name" value="Caps_polysacc_synth_CpsB/CapC"/>
</dbReference>
<dbReference type="Pfam" id="PF19567">
    <property type="entry name" value="CpsB_CapC"/>
    <property type="match status" value="1"/>
</dbReference>
<dbReference type="Gene3D" id="3.20.20.140">
    <property type="entry name" value="Metal-dependent hydrolases"/>
    <property type="match status" value="1"/>
</dbReference>
<keyword evidence="2 5" id="KW-0378">Hydrolase</keyword>
<evidence type="ECO:0000256" key="1">
    <source>
        <dbReference type="ARBA" id="ARBA00005750"/>
    </source>
</evidence>
<evidence type="ECO:0000256" key="4">
    <source>
        <dbReference type="ARBA" id="ARBA00051722"/>
    </source>
</evidence>
<evidence type="ECO:0000256" key="3">
    <source>
        <dbReference type="ARBA" id="ARBA00022912"/>
    </source>
</evidence>
<dbReference type="PATRIC" id="fig|592022.4.peg.1052"/>
<accession>D5DBK4</accession>
<dbReference type="InterPro" id="IPR016195">
    <property type="entry name" value="Pol/histidinol_Pase-like"/>
</dbReference>
<sequence>MVDLHCHILPKVDDGALDCNMSFEMAKKALSEGITIIIATPHHQNGRYLNEKKDILQYTQDLNRLLEKEQVPLTVLPGQETRLYGEILQDYQKGKILTLNDTNKYLFIEFPSSQVPRYTEKLLFKIQSQGLIPIIVHPERNSHLIEEPDLLYNFVNRGALAQVTAGSVTGYFGKKIKKFSHQLIESNLVHFVSSDAHNLENRSFHMREALEVMKSEHGQDTVYAFLENAQYVVDGQICFKEPPEKIKKKKFLGIF</sequence>
<organism evidence="6 7">
    <name type="scientific">Priestia megaterium (strain DSM 319 / IMG 1521)</name>
    <name type="common">Bacillus megaterium</name>
    <dbReference type="NCBI Taxonomy" id="592022"/>
    <lineage>
        <taxon>Bacteria</taxon>
        <taxon>Bacillati</taxon>
        <taxon>Bacillota</taxon>
        <taxon>Bacilli</taxon>
        <taxon>Bacillales</taxon>
        <taxon>Bacillaceae</taxon>
        <taxon>Priestia</taxon>
    </lineage>
</organism>
<evidence type="ECO:0000313" key="6">
    <source>
        <dbReference type="EMBL" id="ADF37986.1"/>
    </source>
</evidence>
<evidence type="ECO:0000256" key="2">
    <source>
        <dbReference type="ARBA" id="ARBA00022801"/>
    </source>
</evidence>
<dbReference type="RefSeq" id="WP_013082122.1">
    <property type="nucleotide sequence ID" value="NC_014103.1"/>
</dbReference>
<evidence type="ECO:0000313" key="7">
    <source>
        <dbReference type="Proteomes" id="UP000002365"/>
    </source>
</evidence>
<evidence type="ECO:0000256" key="5">
    <source>
        <dbReference type="PIRNR" id="PIRNR016557"/>
    </source>
</evidence>
<dbReference type="GO" id="GO:0004725">
    <property type="term" value="F:protein tyrosine phosphatase activity"/>
    <property type="evidence" value="ECO:0007669"/>
    <property type="project" value="UniProtKB-UniRule"/>
</dbReference>
<dbReference type="KEGG" id="bmd:BMD_1125"/>